<protein>
    <submittedName>
        <fullName evidence="2">RHS repeat-associated protein</fullName>
    </submittedName>
</protein>
<accession>A0A841BE66</accession>
<dbReference type="InterPro" id="IPR006530">
    <property type="entry name" value="YD"/>
</dbReference>
<keyword evidence="3" id="KW-1185">Reference proteome</keyword>
<dbReference type="PANTHER" id="PTHR32305:SF17">
    <property type="entry name" value="TRNA NUCLEASE WAPA"/>
    <property type="match status" value="1"/>
</dbReference>
<reference evidence="2 3" key="1">
    <citation type="submission" date="2020-08" db="EMBL/GenBank/DDBJ databases">
        <title>Sequencing the genomes of 1000 actinobacteria strains.</title>
        <authorList>
            <person name="Klenk H.-P."/>
        </authorList>
    </citation>
    <scope>NUCLEOTIDE SEQUENCE [LARGE SCALE GENOMIC DNA]</scope>
    <source>
        <strain evidence="2 3">DSM 45362</strain>
    </source>
</reference>
<comment type="caution">
    <text evidence="2">The sequence shown here is derived from an EMBL/GenBank/DDBJ whole genome shotgun (WGS) entry which is preliminary data.</text>
</comment>
<dbReference type="EMBL" id="JACHMN010000001">
    <property type="protein sequence ID" value="MBB5867377.1"/>
    <property type="molecule type" value="Genomic_DNA"/>
</dbReference>
<evidence type="ECO:0000313" key="3">
    <source>
        <dbReference type="Proteomes" id="UP000587527"/>
    </source>
</evidence>
<dbReference type="NCBIfam" id="TIGR03696">
    <property type="entry name" value="Rhs_assc_core"/>
    <property type="match status" value="1"/>
</dbReference>
<sequence length="1233" mass="133693">MDPTYGTVSWSESLGDINESNDEKCITHTYNRNITKNILTTVSRTTTTALPCAQAPSTVNHMITDVRNYYDGAASSTTAPLYGTVTKTEQLKDWLPGSGTVWQVLSQSTYDKTGRPLTLTDLKGNTSSTVYQPTVGGPVTKTTATGPAPFSWSSVTEVNPYWGSVTKTVDFNTRTTGEATFDALGRTAKTWKLGWPRAGNENKPSAEFVYTLPPNRDAYSSIESRLLNADGNYISSFQILDGMLRARQVQAIAMDGSGNRVVSDTIYDDRGRVSAVYQAHGEPGAPSSTLWWEPQWSVPTVAVTEYDRASRPVASVVLEGDGVSNLVEKYRTTTAYEGNVQKVTPPEGGIARTVISDAAGRTVELRQHTSATGVNGPYLKATYAFDRQGQMSKAVDNAGNEWVYTYDPKGRKKTEKDPDKGTTLYGYNDFDELIQTTDGAGEVLFYVYDQLGRKKEMRDDTASGALRAEWKYDSLYTGQTGYRGQVTQAIRYEPAGSANAYQWQVRGFNSRYQPSGVNIVIPAVETDLSGTYIYGYGYSQYTGSQKSISYPAVGDVPNETVTTEFDDATGAENRIDTNWVGQSGTMASNWYTAFGELQVSTRKMPTGVYVDDMVEYETASRRVSRTMIQPETGTGLVSDRRYKYDFSGNIVSIEETPQVGAYDLQCFSYDKLARLTTAWTPKATVGCGPAASKANLGTTAPYWQQWGFDALNGNRTSETSYGTVDTTRQYTLPAGGQNVVRPHSVSAMTTTVTGQAPVTVNYGYNGNGAMTCRPAAAGVNTCGVETASQILRWNAEGSMDQATVNGAVTETALYDANGQRLVRRDPTGTTVYLPGQEVRREGGVTKGTRYYSLAGRVIGCRTGAGLAWTFPDHQTTQQIAVEAGTQAVTIRRQTPYGAARGVAVTWPNGKGFVGGDNDPTGLVNLGARQYDGALGRFVSVDPLMDLGDPQSWHGYSYTNSNPITKSDPSGLRPVDPELEAMQRQPVAPQKALAVAPTVQNPKLQKVINDLYKVYTTNQAGGNIKTWVGDGTAMDALEWELKTGLRTRKTFHYQDILDNAAEMSKILEGDVRAHNKIMDGHKVSQVEYDSLLSSSDVKTARSIFDRMWKVLGVKDTAGVITAEINATPERPTQVKAALESIKERYAVSDTTGEKFQINVKGNPERVVPRGAPPAAGGGTAPGRASGGGRVMGRIGGAMSILDFGIIAYYIYQYGPGGALCILTGMNCPIDPYPA</sequence>
<evidence type="ECO:0000313" key="2">
    <source>
        <dbReference type="EMBL" id="MBB5867377.1"/>
    </source>
</evidence>
<proteinExistence type="predicted"/>
<organism evidence="2 3">
    <name type="scientific">Allocatelliglobosispora scoriae</name>
    <dbReference type="NCBI Taxonomy" id="643052"/>
    <lineage>
        <taxon>Bacteria</taxon>
        <taxon>Bacillati</taxon>
        <taxon>Actinomycetota</taxon>
        <taxon>Actinomycetes</taxon>
        <taxon>Micromonosporales</taxon>
        <taxon>Micromonosporaceae</taxon>
        <taxon>Allocatelliglobosispora</taxon>
    </lineage>
</organism>
<dbReference type="Proteomes" id="UP000587527">
    <property type="component" value="Unassembled WGS sequence"/>
</dbReference>
<dbReference type="InterPro" id="IPR050708">
    <property type="entry name" value="T6SS_VgrG/RHS"/>
</dbReference>
<name>A0A841BE66_9ACTN</name>
<dbReference type="NCBIfam" id="TIGR01643">
    <property type="entry name" value="YD_repeat_2x"/>
    <property type="match status" value="2"/>
</dbReference>
<dbReference type="PANTHER" id="PTHR32305">
    <property type="match status" value="1"/>
</dbReference>
<gene>
    <name evidence="2" type="ORF">F4553_000756</name>
</gene>
<evidence type="ECO:0000256" key="1">
    <source>
        <dbReference type="SAM" id="MobiDB-lite"/>
    </source>
</evidence>
<dbReference type="Gene3D" id="2.180.10.10">
    <property type="entry name" value="RHS repeat-associated core"/>
    <property type="match status" value="1"/>
</dbReference>
<dbReference type="AlphaFoldDB" id="A0A841BE66"/>
<dbReference type="InterPro" id="IPR022385">
    <property type="entry name" value="Rhs_assc_core"/>
</dbReference>
<feature type="region of interest" description="Disordered" evidence="1">
    <location>
        <begin position="1166"/>
        <end position="1185"/>
    </location>
</feature>
<feature type="compositionally biased region" description="Gly residues" evidence="1">
    <location>
        <begin position="1174"/>
        <end position="1185"/>
    </location>
</feature>